<accession>A0AAD7I1S1</accession>
<dbReference type="Proteomes" id="UP001215280">
    <property type="component" value="Unassembled WGS sequence"/>
</dbReference>
<evidence type="ECO:0000313" key="1">
    <source>
        <dbReference type="EMBL" id="KAJ7732587.1"/>
    </source>
</evidence>
<proteinExistence type="predicted"/>
<dbReference type="EMBL" id="JARJLG010000174">
    <property type="protein sequence ID" value="KAJ7732587.1"/>
    <property type="molecule type" value="Genomic_DNA"/>
</dbReference>
<dbReference type="AlphaFoldDB" id="A0AAD7I1S1"/>
<gene>
    <name evidence="1" type="ORF">DFH07DRAFT_755223</name>
</gene>
<keyword evidence="2" id="KW-1185">Reference proteome</keyword>
<protein>
    <submittedName>
        <fullName evidence="1">Uncharacterized protein</fullName>
    </submittedName>
</protein>
<name>A0AAD7I1S1_9AGAR</name>
<sequence length="167" mass="18805">MTAACVGCSLTSPTLLQSSPCWSRSVLPLSSFFPSSIASSIQLSSAGDTRSGCIVYARSHHEGCIIYGRSHHERRILNGTWLIPWLPFLWFASEGELYLIFMISTDLYPRFCNRSLCYADAYSKGLNGREAAYATKKYWGHRSIPNDYLNDFEQSGAIEAFKELRKL</sequence>
<reference evidence="1" key="1">
    <citation type="submission" date="2023-03" db="EMBL/GenBank/DDBJ databases">
        <title>Massive genome expansion in bonnet fungi (Mycena s.s.) driven by repeated elements and novel gene families across ecological guilds.</title>
        <authorList>
            <consortium name="Lawrence Berkeley National Laboratory"/>
            <person name="Harder C.B."/>
            <person name="Miyauchi S."/>
            <person name="Viragh M."/>
            <person name="Kuo A."/>
            <person name="Thoen E."/>
            <person name="Andreopoulos B."/>
            <person name="Lu D."/>
            <person name="Skrede I."/>
            <person name="Drula E."/>
            <person name="Henrissat B."/>
            <person name="Morin E."/>
            <person name="Kohler A."/>
            <person name="Barry K."/>
            <person name="LaButti K."/>
            <person name="Morin E."/>
            <person name="Salamov A."/>
            <person name="Lipzen A."/>
            <person name="Mereny Z."/>
            <person name="Hegedus B."/>
            <person name="Baldrian P."/>
            <person name="Stursova M."/>
            <person name="Weitz H."/>
            <person name="Taylor A."/>
            <person name="Grigoriev I.V."/>
            <person name="Nagy L.G."/>
            <person name="Martin F."/>
            <person name="Kauserud H."/>
        </authorList>
    </citation>
    <scope>NUCLEOTIDE SEQUENCE</scope>
    <source>
        <strain evidence="1">CBHHK188m</strain>
    </source>
</reference>
<evidence type="ECO:0000313" key="2">
    <source>
        <dbReference type="Proteomes" id="UP001215280"/>
    </source>
</evidence>
<comment type="caution">
    <text evidence="1">The sequence shown here is derived from an EMBL/GenBank/DDBJ whole genome shotgun (WGS) entry which is preliminary data.</text>
</comment>
<organism evidence="1 2">
    <name type="scientific">Mycena maculata</name>
    <dbReference type="NCBI Taxonomy" id="230809"/>
    <lineage>
        <taxon>Eukaryota</taxon>
        <taxon>Fungi</taxon>
        <taxon>Dikarya</taxon>
        <taxon>Basidiomycota</taxon>
        <taxon>Agaricomycotina</taxon>
        <taxon>Agaricomycetes</taxon>
        <taxon>Agaricomycetidae</taxon>
        <taxon>Agaricales</taxon>
        <taxon>Marasmiineae</taxon>
        <taxon>Mycenaceae</taxon>
        <taxon>Mycena</taxon>
    </lineage>
</organism>